<evidence type="ECO:0000256" key="6">
    <source>
        <dbReference type="SAM" id="SignalP"/>
    </source>
</evidence>
<dbReference type="GO" id="GO:0004180">
    <property type="term" value="F:carboxypeptidase activity"/>
    <property type="evidence" value="ECO:0007669"/>
    <property type="project" value="UniProtKB-KW"/>
</dbReference>
<evidence type="ECO:0000256" key="1">
    <source>
        <dbReference type="ARBA" id="ARBA00022512"/>
    </source>
</evidence>
<reference evidence="8" key="1">
    <citation type="submission" date="2024-06" db="EMBL/GenBank/DDBJ databases">
        <title>Draft genome sequence of Microbacterium sp. strain A8/3-1, isolated from Oxytropis tragacanthoides Fisch. ex DC. Root nodules in the Altai region of Russia.</title>
        <authorList>
            <person name="Sazanova A."/>
            <person name="Guro P."/>
            <person name="Kuznetsova I."/>
            <person name="Belimov A."/>
            <person name="Safronova V."/>
        </authorList>
    </citation>
    <scope>NUCLEOTIDE SEQUENCE</scope>
    <source>
        <strain evidence="8">A8/3-1</strain>
    </source>
</reference>
<evidence type="ECO:0000256" key="4">
    <source>
        <dbReference type="ARBA" id="ARBA00023088"/>
    </source>
</evidence>
<gene>
    <name evidence="8" type="ORF">ABS642_16845</name>
</gene>
<keyword evidence="1" id="KW-0134">Cell wall</keyword>
<keyword evidence="3 6" id="KW-0732">Signal</keyword>
<keyword evidence="5" id="KW-0812">Transmembrane</keyword>
<dbReference type="SUPFAM" id="SSF49452">
    <property type="entry name" value="Starch-binding domain-like"/>
    <property type="match status" value="2"/>
</dbReference>
<keyword evidence="8" id="KW-0378">Hydrolase</keyword>
<dbReference type="InterPro" id="IPR019931">
    <property type="entry name" value="LPXTG_anchor"/>
</dbReference>
<dbReference type="InterPro" id="IPR013784">
    <property type="entry name" value="Carb-bd-like_fold"/>
</dbReference>
<dbReference type="PANTHER" id="PTHR23303">
    <property type="entry name" value="CARBOXYPEPTIDASE REGULATORY REGION-CONTAINING"/>
    <property type="match status" value="1"/>
</dbReference>
<dbReference type="AlphaFoldDB" id="A0AAU7VWC0"/>
<feature type="transmembrane region" description="Helical" evidence="5">
    <location>
        <begin position="647"/>
        <end position="666"/>
    </location>
</feature>
<evidence type="ECO:0000256" key="3">
    <source>
        <dbReference type="ARBA" id="ARBA00022729"/>
    </source>
</evidence>
<keyword evidence="5" id="KW-1133">Transmembrane helix</keyword>
<feature type="signal peptide" evidence="6">
    <location>
        <begin position="1"/>
        <end position="30"/>
    </location>
</feature>
<accession>A0AAU7VWC0</accession>
<organism evidence="8">
    <name type="scientific">Microbacterium sp. A8/3-1</name>
    <dbReference type="NCBI Taxonomy" id="3160749"/>
    <lineage>
        <taxon>Bacteria</taxon>
        <taxon>Bacillati</taxon>
        <taxon>Actinomycetota</taxon>
        <taxon>Actinomycetes</taxon>
        <taxon>Micrococcales</taxon>
        <taxon>Microbacteriaceae</taxon>
        <taxon>Microbacterium</taxon>
    </lineage>
</organism>
<dbReference type="Gene3D" id="2.60.40.1120">
    <property type="entry name" value="Carboxypeptidase-like, regulatory domain"/>
    <property type="match status" value="3"/>
</dbReference>
<feature type="domain" description="Gram-positive cocci surface proteins LPxTG" evidence="7">
    <location>
        <begin position="640"/>
        <end position="673"/>
    </location>
</feature>
<keyword evidence="5" id="KW-0472">Membrane</keyword>
<dbReference type="Pfam" id="PF13620">
    <property type="entry name" value="CarboxypepD_reg"/>
    <property type="match status" value="2"/>
</dbReference>
<evidence type="ECO:0000259" key="7">
    <source>
        <dbReference type="PROSITE" id="PS50847"/>
    </source>
</evidence>
<name>A0AAU7VWC0_9MICO</name>
<keyword evidence="8" id="KW-0645">Protease</keyword>
<dbReference type="PANTHER" id="PTHR23303:SF14">
    <property type="entry name" value="BOS COMPLEX SUBUNIT NOMO1-RELATED"/>
    <property type="match status" value="1"/>
</dbReference>
<dbReference type="GO" id="GO:0030246">
    <property type="term" value="F:carbohydrate binding"/>
    <property type="evidence" value="ECO:0007669"/>
    <property type="project" value="InterPro"/>
</dbReference>
<keyword evidence="8" id="KW-0121">Carboxypeptidase</keyword>
<dbReference type="InterPro" id="IPR051417">
    <property type="entry name" value="SDr/BOS_complex"/>
</dbReference>
<keyword evidence="4" id="KW-0572">Peptidoglycan-anchor</keyword>
<feature type="chain" id="PRO_5043336059" evidence="6">
    <location>
        <begin position="31"/>
        <end position="673"/>
    </location>
</feature>
<dbReference type="InterPro" id="IPR006311">
    <property type="entry name" value="TAT_signal"/>
</dbReference>
<dbReference type="PROSITE" id="PS51318">
    <property type="entry name" value="TAT"/>
    <property type="match status" value="1"/>
</dbReference>
<evidence type="ECO:0000313" key="8">
    <source>
        <dbReference type="EMBL" id="XBX77565.1"/>
    </source>
</evidence>
<protein>
    <submittedName>
        <fullName evidence="8">Carboxypeptidase-like regulatory domain-containing protein</fullName>
    </submittedName>
</protein>
<dbReference type="RefSeq" id="WP_350351029.1">
    <property type="nucleotide sequence ID" value="NZ_CP158357.1"/>
</dbReference>
<proteinExistence type="predicted"/>
<evidence type="ECO:0000256" key="2">
    <source>
        <dbReference type="ARBA" id="ARBA00022525"/>
    </source>
</evidence>
<keyword evidence="2" id="KW-0964">Secreted</keyword>
<evidence type="ECO:0000256" key="5">
    <source>
        <dbReference type="SAM" id="Phobius"/>
    </source>
</evidence>
<sequence>MTRRRGTMRAILGGMAAFALALGGATTAAAADPETTTITGTVTSAADGSPVTAASVFVNSEDFSQNGFAFVEADGTYRVEGLPAGEYTVRFDTSDTDFVTEYWDGATNRNSAQRITAVGGETISGIDATLDLGGAITGVVTRESDGSPIAGALVHANTGTLVGTPGLATTDSEGRYRFAGLIPGSYTVAFASPDGSLASEYWDGARDSFSATRVQVTSGGEVAGIDASLVGMGTVSGQVTLAADGSPVAGTVQFSSPGSIAIPTSVSINPDGTYTAAVPAGAYLVRFAPSGGRAIAEYWEDATAETDATPITVTAGQALTGIDAELDSAAAITGTVSVLGVPSGDAYVEVFRDGLYVTMAYTADDGSFVVQAPAGTYTLRATANVYEQIYAPEYFDGVASAAEATPITLTAGADRAGVDFDLSLGGDIQGSVTADGAGGYTTVTAYLLGDDAWNEITFLGTEGDFSFAGYLEPGTVGGSLPAGTYTLRFEKEGYCTQYYGGASSLDDAETFEVAAGQVVTGIDATMTVDCPAVKPKLTLSSGTVQAGGSIAVSGTGFTPDQEITFELHSDPIVLGTLTADAGGVLKGSFTIPASAPAGTHTLVALSGTTVISSATLTVTAAGAGGTGSGSAGAGGAAGALATTGSDAPVVAATAALLLLFAGLTLVRRRRAKA</sequence>
<dbReference type="EMBL" id="CP158357">
    <property type="protein sequence ID" value="XBX77565.1"/>
    <property type="molecule type" value="Genomic_DNA"/>
</dbReference>
<dbReference type="PROSITE" id="PS50847">
    <property type="entry name" value="GRAM_POS_ANCHORING"/>
    <property type="match status" value="1"/>
</dbReference>